<comment type="subcellular location">
    <subcellularLocation>
        <location evidence="2">Cell membrane</location>
    </subcellularLocation>
    <subcellularLocation>
        <location evidence="1">Membrane</location>
        <topology evidence="1">Multi-pass membrane protein</topology>
    </subcellularLocation>
</comment>
<dbReference type="Proteomes" id="UP000265341">
    <property type="component" value="Unassembled WGS sequence"/>
</dbReference>
<sequence length="178" mass="18574">MNMLVAVWIPYVAYRYGFGPAENGLTLAAFGLMTALGQGLVVPWLVPRLGERQAVVLGLVVSALSLVLYGLASAPWMLFVVLAVTTLGAVDEPALQALISRSVRPDEQGAVQGALATIGSLMGVVGPVAGTYLFSRFTGSQAVVELPGAPFFAGAFCVALGLGIAYRALRRLAPRPSR</sequence>
<dbReference type="PROSITE" id="PS50850">
    <property type="entry name" value="MFS"/>
    <property type="match status" value="1"/>
</dbReference>
<dbReference type="AlphaFoldDB" id="A0A399F1S3"/>
<dbReference type="InterPro" id="IPR036259">
    <property type="entry name" value="MFS_trans_sf"/>
</dbReference>
<evidence type="ECO:0000313" key="9">
    <source>
        <dbReference type="Proteomes" id="UP000265341"/>
    </source>
</evidence>
<dbReference type="PRINTS" id="PR01035">
    <property type="entry name" value="TCRTETA"/>
</dbReference>
<keyword evidence="3 6" id="KW-0812">Transmembrane</keyword>
<proteinExistence type="predicted"/>
<gene>
    <name evidence="8" type="primary">tetA_2</name>
    <name evidence="8" type="ORF">Mrose_00235</name>
</gene>
<dbReference type="EMBL" id="QWLA01000002">
    <property type="protein sequence ID" value="RIH89646.1"/>
    <property type="molecule type" value="Genomic_DNA"/>
</dbReference>
<dbReference type="PANTHER" id="PTHR23507:SF1">
    <property type="entry name" value="FI18259P1-RELATED"/>
    <property type="match status" value="1"/>
</dbReference>
<dbReference type="Gene3D" id="1.20.1250.20">
    <property type="entry name" value="MFS general substrate transporter like domains"/>
    <property type="match status" value="1"/>
</dbReference>
<evidence type="ECO:0000256" key="2">
    <source>
        <dbReference type="ARBA" id="ARBA00004236"/>
    </source>
</evidence>
<name>A0A399F1S3_9DEIN</name>
<dbReference type="PANTHER" id="PTHR23507">
    <property type="entry name" value="ZGC:174356"/>
    <property type="match status" value="1"/>
</dbReference>
<dbReference type="InterPro" id="IPR011701">
    <property type="entry name" value="MFS"/>
</dbReference>
<dbReference type="InterPro" id="IPR001958">
    <property type="entry name" value="Tet-R_TetA/multi-R_MdtG-like"/>
</dbReference>
<dbReference type="SUPFAM" id="SSF103473">
    <property type="entry name" value="MFS general substrate transporter"/>
    <property type="match status" value="1"/>
</dbReference>
<dbReference type="Pfam" id="PF07690">
    <property type="entry name" value="MFS_1"/>
    <property type="match status" value="1"/>
</dbReference>
<feature type="transmembrane region" description="Helical" evidence="6">
    <location>
        <begin position="111"/>
        <end position="134"/>
    </location>
</feature>
<feature type="domain" description="Major facilitator superfamily (MFS) profile" evidence="7">
    <location>
        <begin position="1"/>
        <end position="173"/>
    </location>
</feature>
<dbReference type="GO" id="GO:0022857">
    <property type="term" value="F:transmembrane transporter activity"/>
    <property type="evidence" value="ECO:0007669"/>
    <property type="project" value="InterPro"/>
</dbReference>
<comment type="caution">
    <text evidence="8">The sequence shown here is derived from an EMBL/GenBank/DDBJ whole genome shotgun (WGS) entry which is preliminary data.</text>
</comment>
<organism evidence="8 9">
    <name type="scientific">Calidithermus roseus</name>
    <dbReference type="NCBI Taxonomy" id="1644118"/>
    <lineage>
        <taxon>Bacteria</taxon>
        <taxon>Thermotogati</taxon>
        <taxon>Deinococcota</taxon>
        <taxon>Deinococci</taxon>
        <taxon>Thermales</taxon>
        <taxon>Thermaceae</taxon>
        <taxon>Calidithermus</taxon>
    </lineage>
</organism>
<evidence type="ECO:0000259" key="7">
    <source>
        <dbReference type="PROSITE" id="PS50850"/>
    </source>
</evidence>
<feature type="transmembrane region" description="Helical" evidence="6">
    <location>
        <begin position="146"/>
        <end position="169"/>
    </location>
</feature>
<evidence type="ECO:0000256" key="6">
    <source>
        <dbReference type="SAM" id="Phobius"/>
    </source>
</evidence>
<keyword evidence="9" id="KW-1185">Reference proteome</keyword>
<evidence type="ECO:0000256" key="3">
    <source>
        <dbReference type="ARBA" id="ARBA00022692"/>
    </source>
</evidence>
<evidence type="ECO:0000313" key="8">
    <source>
        <dbReference type="EMBL" id="RIH89646.1"/>
    </source>
</evidence>
<keyword evidence="5 6" id="KW-0472">Membrane</keyword>
<feature type="transmembrane region" description="Helical" evidence="6">
    <location>
        <begin position="25"/>
        <end position="47"/>
    </location>
</feature>
<accession>A0A399F1S3</accession>
<evidence type="ECO:0000256" key="1">
    <source>
        <dbReference type="ARBA" id="ARBA00004141"/>
    </source>
</evidence>
<feature type="transmembrane region" description="Helical" evidence="6">
    <location>
        <begin position="54"/>
        <end position="72"/>
    </location>
</feature>
<keyword evidence="4 6" id="KW-1133">Transmembrane helix</keyword>
<dbReference type="InterPro" id="IPR020846">
    <property type="entry name" value="MFS_dom"/>
</dbReference>
<evidence type="ECO:0000256" key="4">
    <source>
        <dbReference type="ARBA" id="ARBA00022989"/>
    </source>
</evidence>
<protein>
    <submittedName>
        <fullName evidence="8">Tetracycline resistance protein, class C</fullName>
    </submittedName>
</protein>
<evidence type="ECO:0000256" key="5">
    <source>
        <dbReference type="ARBA" id="ARBA00023136"/>
    </source>
</evidence>
<reference evidence="8 9" key="1">
    <citation type="submission" date="2018-08" db="EMBL/GenBank/DDBJ databases">
        <title>Meiothermus roseus NBRC 110900 genome sequencing project.</title>
        <authorList>
            <person name="Da Costa M.S."/>
            <person name="Albuquerque L."/>
            <person name="Raposo P."/>
            <person name="Froufe H.J.C."/>
            <person name="Barroso C.S."/>
            <person name="Egas C."/>
        </authorList>
    </citation>
    <scope>NUCLEOTIDE SEQUENCE [LARGE SCALE GENOMIC DNA]</scope>
    <source>
        <strain evidence="8 9">NBRC 110900</strain>
    </source>
</reference>
<dbReference type="GO" id="GO:0016020">
    <property type="term" value="C:membrane"/>
    <property type="evidence" value="ECO:0007669"/>
    <property type="project" value="UniProtKB-SubCell"/>
</dbReference>